<reference evidence="3" key="1">
    <citation type="submission" date="2019-03" db="EMBL/GenBank/DDBJ databases">
        <title>Metabolic reconstructions from genomes of highly enriched 'Candidatus Accumulibacter' and 'Candidatus Competibacter' bioreactor populations.</title>
        <authorList>
            <person name="Annavajhala M.K."/>
            <person name="Welles L."/>
            <person name="Abbas B."/>
            <person name="Sorokin D."/>
            <person name="Park H."/>
            <person name="Van Loosdrecht M."/>
            <person name="Chandran K."/>
        </authorList>
    </citation>
    <scope>NUCLEOTIDE SEQUENCE</scope>
    <source>
        <strain evidence="3">SBR_L</strain>
    </source>
</reference>
<dbReference type="InterPro" id="IPR010221">
    <property type="entry name" value="VCBS_dom"/>
</dbReference>
<proteinExistence type="predicted"/>
<comment type="caution">
    <text evidence="3">The sequence shown here is derived from an EMBL/GenBank/DDBJ whole genome shotgun (WGS) entry which is preliminary data.</text>
</comment>
<evidence type="ECO:0000256" key="1">
    <source>
        <dbReference type="SAM" id="MobiDB-lite"/>
    </source>
</evidence>
<protein>
    <recommendedName>
        <fullName evidence="5">RapA2 cadherin-like domain-containing protein</fullName>
    </recommendedName>
</protein>
<organism evidence="3 4">
    <name type="scientific">Candidatus Accumulibacter contiguus</name>
    <dbReference type="NCBI Taxonomy" id="2954381"/>
    <lineage>
        <taxon>Bacteria</taxon>
        <taxon>Pseudomonadati</taxon>
        <taxon>Pseudomonadota</taxon>
        <taxon>Betaproteobacteria</taxon>
        <taxon>Candidatus Accumulibacter</taxon>
    </lineage>
</organism>
<evidence type="ECO:0000256" key="2">
    <source>
        <dbReference type="SAM" id="Phobius"/>
    </source>
</evidence>
<evidence type="ECO:0008006" key="5">
    <source>
        <dbReference type="Google" id="ProtNLM"/>
    </source>
</evidence>
<keyword evidence="2" id="KW-0472">Membrane</keyword>
<evidence type="ECO:0000313" key="3">
    <source>
        <dbReference type="EMBL" id="NMQ04433.1"/>
    </source>
</evidence>
<sequence length="103" mass="10365">MFSATSVPAIRQPARGSSNAAGTLVGPLATGVAASIAGSFGFLVLGADGAFRYTLDDQKESVQALDAQGQLVDVFTYTMKDAAEATSTATLTVTIHGANDAPA</sequence>
<keyword evidence="2" id="KW-0812">Transmembrane</keyword>
<dbReference type="EMBL" id="SPMX01000007">
    <property type="protein sequence ID" value="NMQ04433.1"/>
    <property type="molecule type" value="Genomic_DNA"/>
</dbReference>
<feature type="region of interest" description="Disordered" evidence="1">
    <location>
        <begin position="1"/>
        <end position="20"/>
    </location>
</feature>
<name>A0ABX1T465_9PROT</name>
<dbReference type="NCBIfam" id="TIGR01965">
    <property type="entry name" value="VCBS_repeat"/>
    <property type="match status" value="1"/>
</dbReference>
<dbReference type="Pfam" id="PF17963">
    <property type="entry name" value="Big_9"/>
    <property type="match status" value="1"/>
</dbReference>
<keyword evidence="4" id="KW-1185">Reference proteome</keyword>
<evidence type="ECO:0000313" key="4">
    <source>
        <dbReference type="Proteomes" id="UP000886469"/>
    </source>
</evidence>
<feature type="transmembrane region" description="Helical" evidence="2">
    <location>
        <begin position="20"/>
        <end position="45"/>
    </location>
</feature>
<gene>
    <name evidence="3" type="ORF">E4Q08_03730</name>
</gene>
<accession>A0ABX1T465</accession>
<keyword evidence="2" id="KW-1133">Transmembrane helix</keyword>
<dbReference type="Proteomes" id="UP000886469">
    <property type="component" value="Unassembled WGS sequence"/>
</dbReference>